<organism evidence="19 20">
    <name type="scientific">Mucilaginibacter frigoritolerans</name>
    <dbReference type="NCBI Taxonomy" id="652788"/>
    <lineage>
        <taxon>Bacteria</taxon>
        <taxon>Pseudomonadati</taxon>
        <taxon>Bacteroidota</taxon>
        <taxon>Sphingobacteriia</taxon>
        <taxon>Sphingobacteriales</taxon>
        <taxon>Sphingobacteriaceae</taxon>
        <taxon>Mucilaginibacter</taxon>
    </lineage>
</organism>
<evidence type="ECO:0000313" key="19">
    <source>
        <dbReference type="EMBL" id="TWI99315.1"/>
    </source>
</evidence>
<dbReference type="PROSITE" id="PS52004">
    <property type="entry name" value="KS3_2"/>
    <property type="match status" value="1"/>
</dbReference>
<dbReference type="Pfam" id="PF02801">
    <property type="entry name" value="Ketoacyl-synt_C"/>
    <property type="match status" value="1"/>
</dbReference>
<evidence type="ECO:0000256" key="5">
    <source>
        <dbReference type="ARBA" id="ARBA00022490"/>
    </source>
</evidence>
<evidence type="ECO:0000256" key="12">
    <source>
        <dbReference type="ARBA" id="ARBA00039450"/>
    </source>
</evidence>
<dbReference type="SMART" id="SM00825">
    <property type="entry name" value="PKS_KS"/>
    <property type="match status" value="1"/>
</dbReference>
<name>A0A562U0F9_9SPHI</name>
<evidence type="ECO:0000256" key="13">
    <source>
        <dbReference type="ARBA" id="ARBA00041620"/>
    </source>
</evidence>
<sequence length="449" mass="48528">MQVAGRKVAVVGMGGAFPACKDLNEFDQKLFTNQSLVRQWDLAVQYEKQIRSTVSGYITEAEMGLEAVWAPITEKYPETYIDTLGRIPDANLSTADMGSIWAMLGAQEATTMAGWTKAEIESEQTGVVVGSGGAGNQILRVAWHYFFQMGKKARIAGAHTVDRSMSYREAANISCLLKTKGVCESITSACATGLGNIGHAYRLIKFGLQDRAIAGGVEGTALETFIGFDGMMILSKGFSPAESSRPFDIHRNGFVCSFGAGIVALEEYEMAKARGANIIGVINEYFNNSDGDGDMFYPSFAGQQRLWKGLLPDKGLRPDVVKMHGTSTPVGDSVELLSVVDALGDEGYHMSAPKSQFGHMLGGAGSVELITALLMLKNQQVLPCLNSETLNPELEGFQKNENWTGPDKPLAAYRHLVPQKAFAKEINRIACLNYGFGGTNSAMLVSRDI</sequence>
<evidence type="ECO:0000256" key="15">
    <source>
        <dbReference type="ARBA" id="ARBA00048121"/>
    </source>
</evidence>
<dbReference type="GO" id="GO:0006633">
    <property type="term" value="P:fatty acid biosynthetic process"/>
    <property type="evidence" value="ECO:0007669"/>
    <property type="project" value="UniProtKB-KW"/>
</dbReference>
<proteinExistence type="inferred from homology"/>
<keyword evidence="8" id="KW-0276">Fatty acid metabolism</keyword>
<comment type="catalytic activity">
    <reaction evidence="16">
        <text>a fatty acyl-[ACP] + malonyl-[ACP] + H(+) = a 3-oxoacyl-[ACP] + holo-[ACP] + CO2</text>
        <dbReference type="Rhea" id="RHEA:22836"/>
        <dbReference type="Rhea" id="RHEA-COMP:9623"/>
        <dbReference type="Rhea" id="RHEA-COMP:9685"/>
        <dbReference type="Rhea" id="RHEA-COMP:9916"/>
        <dbReference type="Rhea" id="RHEA-COMP:14125"/>
        <dbReference type="ChEBI" id="CHEBI:15378"/>
        <dbReference type="ChEBI" id="CHEBI:16526"/>
        <dbReference type="ChEBI" id="CHEBI:64479"/>
        <dbReference type="ChEBI" id="CHEBI:78449"/>
        <dbReference type="ChEBI" id="CHEBI:78776"/>
        <dbReference type="ChEBI" id="CHEBI:138651"/>
        <dbReference type="EC" id="2.3.1.41"/>
    </reaction>
    <physiologicalReaction direction="left-to-right" evidence="16">
        <dbReference type="Rhea" id="RHEA:22837"/>
    </physiologicalReaction>
</comment>
<dbReference type="Gene3D" id="3.40.47.10">
    <property type="match status" value="1"/>
</dbReference>
<evidence type="ECO:0000256" key="7">
    <source>
        <dbReference type="ARBA" id="ARBA00022679"/>
    </source>
</evidence>
<keyword evidence="20" id="KW-1185">Reference proteome</keyword>
<dbReference type="PROSITE" id="PS00606">
    <property type="entry name" value="KS3_1"/>
    <property type="match status" value="1"/>
</dbReference>
<keyword evidence="7 17" id="KW-0808">Transferase</keyword>
<dbReference type="Proteomes" id="UP000317010">
    <property type="component" value="Unassembled WGS sequence"/>
</dbReference>
<evidence type="ECO:0000313" key="20">
    <source>
        <dbReference type="Proteomes" id="UP000317010"/>
    </source>
</evidence>
<comment type="caution">
    <text evidence="19">The sequence shown here is derived from an EMBL/GenBank/DDBJ whole genome shotgun (WGS) entry which is preliminary data.</text>
</comment>
<reference evidence="19 20" key="1">
    <citation type="submission" date="2019-07" db="EMBL/GenBank/DDBJ databases">
        <title>Genomic Encyclopedia of Archaeal and Bacterial Type Strains, Phase II (KMG-II): from individual species to whole genera.</title>
        <authorList>
            <person name="Goeker M."/>
        </authorList>
    </citation>
    <scope>NUCLEOTIDE SEQUENCE [LARGE SCALE GENOMIC DNA]</scope>
    <source>
        <strain evidence="19 20">ATCC BAA-1854</strain>
    </source>
</reference>
<protein>
    <recommendedName>
        <fullName evidence="12">3-oxoacyl-[acyl-carrier-protein] synthase 1</fullName>
        <ecNumber evidence="4">2.3.1.41</ecNumber>
    </recommendedName>
    <alternativeName>
        <fullName evidence="13">3-oxoacyl-[acyl-carrier-protein] synthase I</fullName>
    </alternativeName>
    <alternativeName>
        <fullName evidence="14">Beta-ketoacyl-ACP synthase I</fullName>
    </alternativeName>
</protein>
<evidence type="ECO:0000256" key="9">
    <source>
        <dbReference type="ARBA" id="ARBA00023098"/>
    </source>
</evidence>
<dbReference type="AlphaFoldDB" id="A0A562U0F9"/>
<dbReference type="OrthoDB" id="9808669at2"/>
<dbReference type="EC" id="2.3.1.41" evidence="4"/>
<keyword evidence="5" id="KW-0963">Cytoplasm</keyword>
<gene>
    <name evidence="19" type="ORF">JN11_02632</name>
</gene>
<comment type="similarity">
    <text evidence="2 17">Belongs to the thiolase-like superfamily. Beta-ketoacyl-ACP synthases family.</text>
</comment>
<dbReference type="PANTHER" id="PTHR11712:SF306">
    <property type="entry name" value="3-OXOACYL-[ACYL-CARRIER-PROTEIN] SYNTHASE 1"/>
    <property type="match status" value="1"/>
</dbReference>
<dbReference type="InterPro" id="IPR016039">
    <property type="entry name" value="Thiolase-like"/>
</dbReference>
<evidence type="ECO:0000256" key="8">
    <source>
        <dbReference type="ARBA" id="ARBA00022832"/>
    </source>
</evidence>
<dbReference type="GO" id="GO:0004315">
    <property type="term" value="F:3-oxoacyl-[acyl-carrier-protein] synthase activity"/>
    <property type="evidence" value="ECO:0007669"/>
    <property type="project" value="UniProtKB-EC"/>
</dbReference>
<dbReference type="PANTHER" id="PTHR11712">
    <property type="entry name" value="POLYKETIDE SYNTHASE-RELATED"/>
    <property type="match status" value="1"/>
</dbReference>
<dbReference type="SUPFAM" id="SSF53901">
    <property type="entry name" value="Thiolase-like"/>
    <property type="match status" value="2"/>
</dbReference>
<dbReference type="InterPro" id="IPR014031">
    <property type="entry name" value="Ketoacyl_synth_C"/>
</dbReference>
<dbReference type="InterPro" id="IPR020841">
    <property type="entry name" value="PKS_Beta-ketoAc_synthase_dom"/>
</dbReference>
<evidence type="ECO:0000256" key="17">
    <source>
        <dbReference type="RuleBase" id="RU003694"/>
    </source>
</evidence>
<dbReference type="RefSeq" id="WP_144913152.1">
    <property type="nucleotide sequence ID" value="NZ_VLLI01000007.1"/>
</dbReference>
<keyword evidence="9" id="KW-0443">Lipid metabolism</keyword>
<evidence type="ECO:0000256" key="6">
    <source>
        <dbReference type="ARBA" id="ARBA00022516"/>
    </source>
</evidence>
<feature type="domain" description="Ketosynthase family 3 (KS3)" evidence="18">
    <location>
        <begin position="5"/>
        <end position="447"/>
    </location>
</feature>
<dbReference type="InterPro" id="IPR014030">
    <property type="entry name" value="Ketoacyl_synth_N"/>
</dbReference>
<evidence type="ECO:0000256" key="2">
    <source>
        <dbReference type="ARBA" id="ARBA00008467"/>
    </source>
</evidence>
<comment type="subcellular location">
    <subcellularLocation>
        <location evidence="1">Cytoplasm</location>
    </subcellularLocation>
</comment>
<evidence type="ECO:0000256" key="10">
    <source>
        <dbReference type="ARBA" id="ARBA00023160"/>
    </source>
</evidence>
<dbReference type="GO" id="GO:0005829">
    <property type="term" value="C:cytosol"/>
    <property type="evidence" value="ECO:0007669"/>
    <property type="project" value="TreeGrafter"/>
</dbReference>
<evidence type="ECO:0000256" key="4">
    <source>
        <dbReference type="ARBA" id="ARBA00013191"/>
    </source>
</evidence>
<keyword evidence="10" id="KW-0275">Fatty acid biosynthesis</keyword>
<evidence type="ECO:0000259" key="18">
    <source>
        <dbReference type="PROSITE" id="PS52004"/>
    </source>
</evidence>
<evidence type="ECO:0000256" key="3">
    <source>
        <dbReference type="ARBA" id="ARBA00011738"/>
    </source>
</evidence>
<dbReference type="Pfam" id="PF00109">
    <property type="entry name" value="ketoacyl-synt"/>
    <property type="match status" value="1"/>
</dbReference>
<evidence type="ECO:0000256" key="1">
    <source>
        <dbReference type="ARBA" id="ARBA00004496"/>
    </source>
</evidence>
<dbReference type="InterPro" id="IPR000794">
    <property type="entry name" value="Beta-ketoacyl_synthase"/>
</dbReference>
<dbReference type="InterPro" id="IPR018201">
    <property type="entry name" value="Ketoacyl_synth_AS"/>
</dbReference>
<accession>A0A562U0F9</accession>
<keyword evidence="11" id="KW-0012">Acyltransferase</keyword>
<evidence type="ECO:0000256" key="14">
    <source>
        <dbReference type="ARBA" id="ARBA00042143"/>
    </source>
</evidence>
<dbReference type="EMBL" id="VLLI01000007">
    <property type="protein sequence ID" value="TWI99315.1"/>
    <property type="molecule type" value="Genomic_DNA"/>
</dbReference>
<comment type="catalytic activity">
    <reaction evidence="15">
        <text>(3Z)-decenoyl-[ACP] + malonyl-[ACP] + H(+) = 3-oxo-(5Z)-dodecenoyl-[ACP] + holo-[ACP] + CO2</text>
        <dbReference type="Rhea" id="RHEA:54940"/>
        <dbReference type="Rhea" id="RHEA-COMP:9623"/>
        <dbReference type="Rhea" id="RHEA-COMP:9685"/>
        <dbReference type="Rhea" id="RHEA-COMP:9927"/>
        <dbReference type="Rhea" id="RHEA-COMP:14042"/>
        <dbReference type="ChEBI" id="CHEBI:15378"/>
        <dbReference type="ChEBI" id="CHEBI:16526"/>
        <dbReference type="ChEBI" id="CHEBI:64479"/>
        <dbReference type="ChEBI" id="CHEBI:78449"/>
        <dbReference type="ChEBI" id="CHEBI:78798"/>
        <dbReference type="ChEBI" id="CHEBI:138410"/>
    </reaction>
    <physiologicalReaction direction="left-to-right" evidence="15">
        <dbReference type="Rhea" id="RHEA:54941"/>
    </physiologicalReaction>
</comment>
<comment type="subunit">
    <text evidence="3">Homodimer.</text>
</comment>
<evidence type="ECO:0000256" key="11">
    <source>
        <dbReference type="ARBA" id="ARBA00023315"/>
    </source>
</evidence>
<evidence type="ECO:0000256" key="16">
    <source>
        <dbReference type="ARBA" id="ARBA00048506"/>
    </source>
</evidence>
<keyword evidence="6" id="KW-0444">Lipid biosynthesis</keyword>